<dbReference type="GO" id="GO:0046872">
    <property type="term" value="F:metal ion binding"/>
    <property type="evidence" value="ECO:0007669"/>
    <property type="project" value="UniProtKB-KW"/>
</dbReference>
<dbReference type="GO" id="GO:0031490">
    <property type="term" value="F:chromatin DNA binding"/>
    <property type="evidence" value="ECO:0007669"/>
    <property type="project" value="TreeGrafter"/>
</dbReference>
<dbReference type="Pfam" id="PF02373">
    <property type="entry name" value="JmjC"/>
    <property type="match status" value="1"/>
</dbReference>
<evidence type="ECO:0000256" key="6">
    <source>
        <dbReference type="SAM" id="Phobius"/>
    </source>
</evidence>
<feature type="transmembrane region" description="Helical" evidence="6">
    <location>
        <begin position="1115"/>
        <end position="1136"/>
    </location>
</feature>
<evidence type="ECO:0000256" key="5">
    <source>
        <dbReference type="SAM" id="MobiDB-lite"/>
    </source>
</evidence>
<dbReference type="InterPro" id="IPR045109">
    <property type="entry name" value="LSDs-like"/>
</dbReference>
<sequence>MSLCMVGDGGLDKAIVAEQRRDAIKQSGNGRTYVGGIEEVYPQRRSETAFNLFPPPLPVVSQETAHQLDQDYPLVRGFQRRPTPALRFQLKLQFQLDRKESNDLKEVQVGMYPHLTEEAIAEACPFCRGNCNCKACLRMDVPIKDLIKLGSDFSKEEKLNHSAYLLKFLLPVLKQINREQMLEKEMEANNQGLVLSDLKVQEAFWDVDERAYCDNCRTSIFDFHRSCPNCSYDLCLICCCEIREGHLQGGGAEVEVDYVDNGLNYLHGEYSLAKYPEEREGSNLNVSTSMEDAVRSIAEWKANMDGSIPCAPESLGGCASGILELRTVFSDDEVSNLVKMAEERLQIYTKMDFPVLSEQGCSCSISEGRNDSISNRVRRAASRDDTCDNYLYCPDALAIHNEDLKHFQHHWAKGEPVIVSNVLETTSRLSWEPMVMWRAFRQITNTKHTQHLDVTAIDCLDWAEVDINIHQFFKGYSEGRFDSYGWPQILKLKDWPPSDAFEEKLPRHGAEFINSLPFKEYTHPFIKKERYKRKKGKRQGRKKVKQEDREMGEHEDSDSRCGFLNLAVKLPENSLKPDMGPKTYIAYGVPQELGRGDSVTKLHCDMSDAVNVLTHTSDIPLPDDKLNCVNELKKVHAAQDQMEIYNNLQIEKDLMGSQDLVPSNESLNQDEKEVLSVTVEKSCCNLSNENGMATYNGMTMPQNGKRKRQNASGGLSRMVKAKTDASDQADQADYKVVTAKIDMETSANAHEGPAGVSNSGTEPLVNEDIILDDCVQSRTSELEGLENADGGALWDIFRKEDVPKLQEYLLKHFREFRHVHCSPLRQVTHPIHDQTFYLTLEHKTKLKEEYGIEPWTFVQKLGDAVFIPAGCPHQVRNLKSCIKVALDFVSPENVKECLHLTEEFRVLPTNHRAKEDKLEIKKMVICAARKAIEDLTFSIRKEANKRIVGPFGHTFVDVTITSEHLMQTYLTLVLGSPLPILEHDDSLAALVHNHNKLYGCIQSLILCEMKCSSRLISINSIDLTFLNGVSSSLLRDIRVESLAAVGLSYRRDLGAFDGESSNIASVEAFTPSSPGSRLLLPPLGATLSGPLPRSRSSAPHRFVELFWRFGDVFDWFAALASGSLTLSLGIAFVPAWVLTSPSYAKSHFLLPAATLVCFFSHLIARWRRAVMIFAAGHRGRSFCALTHWANLGMEVSGPLLSPVVSSYRSVAGPHLSPRFDGPVRKSARLYNHCPMSIGTRTEQRKAIHLSRSDRPSVSNPSRGVAEGSVTIVAADRLDSKILVRIKSLGFNYKGNAQLVLQVVAAT</sequence>
<dbReference type="InterPro" id="IPR003347">
    <property type="entry name" value="JmjC_dom"/>
</dbReference>
<dbReference type="Proteomes" id="UP001327560">
    <property type="component" value="Chromosome 5"/>
</dbReference>
<dbReference type="SMART" id="SM00558">
    <property type="entry name" value="JmjC"/>
    <property type="match status" value="1"/>
</dbReference>
<evidence type="ECO:0000256" key="4">
    <source>
        <dbReference type="ARBA" id="ARBA00023242"/>
    </source>
</evidence>
<dbReference type="GO" id="GO:0006357">
    <property type="term" value="P:regulation of transcription by RNA polymerase II"/>
    <property type="evidence" value="ECO:0007669"/>
    <property type="project" value="TreeGrafter"/>
</dbReference>
<organism evidence="8 9">
    <name type="scientific">Canna indica</name>
    <name type="common">Indian-shot</name>
    <dbReference type="NCBI Taxonomy" id="4628"/>
    <lineage>
        <taxon>Eukaryota</taxon>
        <taxon>Viridiplantae</taxon>
        <taxon>Streptophyta</taxon>
        <taxon>Embryophyta</taxon>
        <taxon>Tracheophyta</taxon>
        <taxon>Spermatophyta</taxon>
        <taxon>Magnoliopsida</taxon>
        <taxon>Liliopsida</taxon>
        <taxon>Zingiberales</taxon>
        <taxon>Cannaceae</taxon>
        <taxon>Canna</taxon>
    </lineage>
</organism>
<keyword evidence="4" id="KW-0539">Nucleus</keyword>
<reference evidence="8 9" key="1">
    <citation type="submission" date="2023-10" db="EMBL/GenBank/DDBJ databases">
        <title>Chromosome-scale genome assembly provides insights into flower coloration mechanisms of Canna indica.</title>
        <authorList>
            <person name="Li C."/>
        </authorList>
    </citation>
    <scope>NUCLEOTIDE SEQUENCE [LARGE SCALE GENOMIC DNA]</scope>
    <source>
        <tissue evidence="8">Flower</tissue>
    </source>
</reference>
<proteinExistence type="inferred from homology"/>
<feature type="region of interest" description="Disordered" evidence="5">
    <location>
        <begin position="694"/>
        <end position="727"/>
    </location>
</feature>
<evidence type="ECO:0000256" key="3">
    <source>
        <dbReference type="ARBA" id="ARBA00022723"/>
    </source>
</evidence>
<comment type="subcellular location">
    <subcellularLocation>
        <location evidence="1">Nucleus</location>
    </subcellularLocation>
</comment>
<gene>
    <name evidence="8" type="ORF">Cni_G16426</name>
</gene>
<feature type="transmembrane region" description="Helical" evidence="6">
    <location>
        <begin position="1148"/>
        <end position="1166"/>
    </location>
</feature>
<dbReference type="CDD" id="cd02208">
    <property type="entry name" value="cupin_RmlC-like"/>
    <property type="match status" value="1"/>
</dbReference>
<dbReference type="Gene3D" id="2.60.120.650">
    <property type="entry name" value="Cupin"/>
    <property type="match status" value="2"/>
</dbReference>
<feature type="compositionally biased region" description="Basic residues" evidence="5">
    <location>
        <begin position="530"/>
        <end position="544"/>
    </location>
</feature>
<accession>A0AAQ3QE65</accession>
<comment type="similarity">
    <text evidence="2">Belongs to the JARID1 histone demethylase family.</text>
</comment>
<evidence type="ECO:0000256" key="2">
    <source>
        <dbReference type="ARBA" id="ARBA00006801"/>
    </source>
</evidence>
<evidence type="ECO:0000259" key="7">
    <source>
        <dbReference type="PROSITE" id="PS51184"/>
    </source>
</evidence>
<dbReference type="FunFam" id="2.60.120.650:FF:000033">
    <property type="entry name" value="Transcription factor jumonji (JmjC) domain-containing protein"/>
    <property type="match status" value="1"/>
</dbReference>
<dbReference type="PANTHER" id="PTHR12549:SF51">
    <property type="entry name" value="JMJC DOMAIN-CONTAINING PROTEIN"/>
    <property type="match status" value="1"/>
</dbReference>
<protein>
    <submittedName>
        <fullName evidence="8">Lysine-specific demethylase JMJ25-like isoform X1</fullName>
    </submittedName>
</protein>
<keyword evidence="3" id="KW-0479">Metal-binding</keyword>
<dbReference type="GO" id="GO:0003712">
    <property type="term" value="F:transcription coregulator activity"/>
    <property type="evidence" value="ECO:0007669"/>
    <property type="project" value="TreeGrafter"/>
</dbReference>
<dbReference type="SUPFAM" id="SSF51197">
    <property type="entry name" value="Clavaminate synthase-like"/>
    <property type="match status" value="1"/>
</dbReference>
<dbReference type="GO" id="GO:0000118">
    <property type="term" value="C:histone deacetylase complex"/>
    <property type="evidence" value="ECO:0007669"/>
    <property type="project" value="TreeGrafter"/>
</dbReference>
<dbReference type="GO" id="GO:0032454">
    <property type="term" value="F:histone H3K9 demethylase activity"/>
    <property type="evidence" value="ECO:0007669"/>
    <property type="project" value="InterPro"/>
</dbReference>
<dbReference type="GO" id="GO:0000785">
    <property type="term" value="C:chromatin"/>
    <property type="evidence" value="ECO:0007669"/>
    <property type="project" value="TreeGrafter"/>
</dbReference>
<feature type="domain" description="JmjC" evidence="7">
    <location>
        <begin position="559"/>
        <end position="905"/>
    </location>
</feature>
<dbReference type="EMBL" id="CP136894">
    <property type="protein sequence ID" value="WOL07679.1"/>
    <property type="molecule type" value="Genomic_DNA"/>
</dbReference>
<keyword evidence="6" id="KW-0812">Transmembrane</keyword>
<dbReference type="PROSITE" id="PS51184">
    <property type="entry name" value="JMJC"/>
    <property type="match status" value="1"/>
</dbReference>
<feature type="region of interest" description="Disordered" evidence="5">
    <location>
        <begin position="530"/>
        <end position="558"/>
    </location>
</feature>
<keyword evidence="6" id="KW-0472">Membrane</keyword>
<evidence type="ECO:0000256" key="1">
    <source>
        <dbReference type="ARBA" id="ARBA00004123"/>
    </source>
</evidence>
<keyword evidence="6" id="KW-1133">Transmembrane helix</keyword>
<name>A0AAQ3QE65_9LILI</name>
<evidence type="ECO:0000313" key="8">
    <source>
        <dbReference type="EMBL" id="WOL07679.1"/>
    </source>
</evidence>
<evidence type="ECO:0000313" key="9">
    <source>
        <dbReference type="Proteomes" id="UP001327560"/>
    </source>
</evidence>
<dbReference type="PANTHER" id="PTHR12549">
    <property type="entry name" value="JMJC DOMAIN-CONTAINING HISTONE DEMETHYLATION PROTEIN"/>
    <property type="match status" value="1"/>
</dbReference>
<feature type="compositionally biased region" description="Basic and acidic residues" evidence="5">
    <location>
        <begin position="545"/>
        <end position="558"/>
    </location>
</feature>
<keyword evidence="9" id="KW-1185">Reference proteome</keyword>